<dbReference type="GeneID" id="9950588"/>
<dbReference type="CTD" id="9950588"/>
<accession>A0A1S0TJV4</accession>
<dbReference type="KEGG" id="loa:LOAG_13118"/>
<proteinExistence type="predicted"/>
<sequence>ACKKISYMIPELGVHYITGFRIFDVLTGPIAQAAGLQLRDLPGIRPWLPVSDVCHSLIFVIHPVEAEKLAAFFYYRLIKVDNFSSKF</sequence>
<evidence type="ECO:0000313" key="1">
    <source>
        <dbReference type="EMBL" id="EFO15392.1"/>
    </source>
</evidence>
<dbReference type="EMBL" id="JH712133">
    <property type="protein sequence ID" value="EFO15392.1"/>
    <property type="molecule type" value="Genomic_DNA"/>
</dbReference>
<dbReference type="RefSeq" id="XP_003148677.1">
    <property type="nucleotide sequence ID" value="XM_003148629.1"/>
</dbReference>
<protein>
    <submittedName>
        <fullName evidence="1">Uncharacterized protein</fullName>
    </submittedName>
</protein>
<feature type="non-terminal residue" evidence="1">
    <location>
        <position position="1"/>
    </location>
</feature>
<reference evidence="1" key="1">
    <citation type="submission" date="2012-04" db="EMBL/GenBank/DDBJ databases">
        <title>The Genome Sequence of Loa loa.</title>
        <authorList>
            <consortium name="The Broad Institute Genome Sequencing Platform"/>
            <consortium name="Broad Institute Genome Sequencing Center for Infectious Disease"/>
            <person name="Nutman T.B."/>
            <person name="Fink D.L."/>
            <person name="Russ C."/>
            <person name="Young S."/>
            <person name="Zeng Q."/>
            <person name="Gargeya S."/>
            <person name="Alvarado L."/>
            <person name="Berlin A."/>
            <person name="Chapman S.B."/>
            <person name="Chen Z."/>
            <person name="Freedman E."/>
            <person name="Gellesch M."/>
            <person name="Goldberg J."/>
            <person name="Griggs A."/>
            <person name="Gujja S."/>
            <person name="Heilman E.R."/>
            <person name="Heiman D."/>
            <person name="Howarth C."/>
            <person name="Mehta T."/>
            <person name="Neiman D."/>
            <person name="Pearson M."/>
            <person name="Roberts A."/>
            <person name="Saif S."/>
            <person name="Shea T."/>
            <person name="Shenoy N."/>
            <person name="Sisk P."/>
            <person name="Stolte C."/>
            <person name="Sykes S."/>
            <person name="White J."/>
            <person name="Yandava C."/>
            <person name="Haas B."/>
            <person name="Henn M.R."/>
            <person name="Nusbaum C."/>
            <person name="Birren B."/>
        </authorList>
    </citation>
    <scope>NUCLEOTIDE SEQUENCE [LARGE SCALE GENOMIC DNA]</scope>
</reference>
<dbReference type="OrthoDB" id="6355886at2759"/>
<dbReference type="OMA" id="NDICQSH"/>
<gene>
    <name evidence="1" type="ORF">LOAG_13118</name>
</gene>
<name>A0A1S0TJV4_LOALO</name>
<organism evidence="1">
    <name type="scientific">Loa loa</name>
    <name type="common">Eye worm</name>
    <name type="synonym">Filaria loa</name>
    <dbReference type="NCBI Taxonomy" id="7209"/>
    <lineage>
        <taxon>Eukaryota</taxon>
        <taxon>Metazoa</taxon>
        <taxon>Ecdysozoa</taxon>
        <taxon>Nematoda</taxon>
        <taxon>Chromadorea</taxon>
        <taxon>Rhabditida</taxon>
        <taxon>Spirurina</taxon>
        <taxon>Spiruromorpha</taxon>
        <taxon>Filarioidea</taxon>
        <taxon>Onchocercidae</taxon>
        <taxon>Loa</taxon>
    </lineage>
</organism>
<dbReference type="AlphaFoldDB" id="A0A1S0TJV4"/>
<dbReference type="InParanoid" id="A0A1S0TJV4"/>